<dbReference type="Gene3D" id="2.30.30.40">
    <property type="entry name" value="SH3 Domains"/>
    <property type="match status" value="1"/>
</dbReference>
<feature type="transmembrane region" description="Helical" evidence="1">
    <location>
        <begin position="9"/>
        <end position="28"/>
    </location>
</feature>
<evidence type="ECO:0008006" key="4">
    <source>
        <dbReference type="Google" id="ProtNLM"/>
    </source>
</evidence>
<dbReference type="EMBL" id="CP019645">
    <property type="protein sequence ID" value="AQQ59557.1"/>
    <property type="molecule type" value="Genomic_DNA"/>
</dbReference>
<dbReference type="Proteomes" id="UP000188298">
    <property type="component" value="Chromosome"/>
</dbReference>
<evidence type="ECO:0000313" key="3">
    <source>
        <dbReference type="Proteomes" id="UP000188298"/>
    </source>
</evidence>
<gene>
    <name evidence="2" type="ORF">XJ32_04995</name>
</gene>
<keyword evidence="1" id="KW-1133">Transmembrane helix</keyword>
<dbReference type="PROSITE" id="PS51257">
    <property type="entry name" value="PROKAR_LIPOPROTEIN"/>
    <property type="match status" value="1"/>
</dbReference>
<organism evidence="2 3">
    <name type="scientific">Helicobacter bilis</name>
    <dbReference type="NCBI Taxonomy" id="37372"/>
    <lineage>
        <taxon>Bacteria</taxon>
        <taxon>Pseudomonadati</taxon>
        <taxon>Campylobacterota</taxon>
        <taxon>Epsilonproteobacteria</taxon>
        <taxon>Campylobacterales</taxon>
        <taxon>Helicobacteraceae</taxon>
        <taxon>Helicobacter</taxon>
    </lineage>
</organism>
<accession>A0A1Q2LHP0</accession>
<dbReference type="RefSeq" id="WP_077388555.1">
    <property type="nucleotide sequence ID" value="NZ_CP019645.1"/>
</dbReference>
<protein>
    <recommendedName>
        <fullName evidence="4">SH3b domain-containing protein</fullName>
    </recommendedName>
</protein>
<keyword evidence="1" id="KW-0472">Membrane</keyword>
<sequence length="243" mass="28266">MKLKFYAKLYALPLGIICACFLVYYFVFDSLTQYQQRVVTITQVENPQNNDEIDEKVRMKEELEKIKQSSNVDFIHNTLSENLNRISTYANIEFEDTKAIAQTEPKQKPSNPQNRSTIEVNKIDNVDYVPYRQIHTHELPNAFSANLNSPTNIKLYNTNNPYDVKSIQIAQKDKKQWATPTTKQAKIYHSPNTQSKIIAINKDGIKMQVIDTKKSWAHVRYAINKETFIDGYIPLQNIRFVNK</sequence>
<dbReference type="AlphaFoldDB" id="A0A1Q2LHP0"/>
<name>A0A1Q2LHP0_9HELI</name>
<dbReference type="KEGG" id="hbl:XJ32_04995"/>
<reference evidence="2 3" key="1">
    <citation type="submission" date="2017-02" db="EMBL/GenBank/DDBJ databases">
        <title>Whole genome sequencing of Helicobacter bilis strain AAQJH.</title>
        <authorList>
            <person name="Conlan S."/>
            <person name="Thomas P.J."/>
            <person name="Mullikin J."/>
            <person name="Palmore T.N."/>
            <person name="Frank K.M."/>
            <person name="Segre J.A."/>
        </authorList>
    </citation>
    <scope>NUCLEOTIDE SEQUENCE [LARGE SCALE GENOMIC DNA]</scope>
    <source>
        <strain evidence="2 3">AAQJH</strain>
    </source>
</reference>
<evidence type="ECO:0000313" key="2">
    <source>
        <dbReference type="EMBL" id="AQQ59557.1"/>
    </source>
</evidence>
<keyword evidence="1" id="KW-0812">Transmembrane</keyword>
<evidence type="ECO:0000256" key="1">
    <source>
        <dbReference type="SAM" id="Phobius"/>
    </source>
</evidence>
<proteinExistence type="predicted"/>